<dbReference type="InterPro" id="IPR003891">
    <property type="entry name" value="Initiation_fac_eIF4g_MI"/>
</dbReference>
<keyword evidence="7" id="KW-1185">Reference proteome</keyword>
<dbReference type="OrthoDB" id="354621at2759"/>
<feature type="compositionally biased region" description="Basic and acidic residues" evidence="4">
    <location>
        <begin position="596"/>
        <end position="608"/>
    </location>
</feature>
<dbReference type="InterPro" id="IPR003890">
    <property type="entry name" value="MIF4G-like_typ-3"/>
</dbReference>
<dbReference type="PANTHER" id="PTHR23253">
    <property type="entry name" value="EUKARYOTIC TRANSLATION INITIATION FACTOR 4 GAMMA"/>
    <property type="match status" value="1"/>
</dbReference>
<dbReference type="Gene3D" id="1.25.40.180">
    <property type="match status" value="2"/>
</dbReference>
<evidence type="ECO:0000313" key="7">
    <source>
        <dbReference type="Proteomes" id="UP000785679"/>
    </source>
</evidence>
<feature type="region of interest" description="Disordered" evidence="4">
    <location>
        <begin position="596"/>
        <end position="622"/>
    </location>
</feature>
<feature type="domain" description="MI" evidence="5">
    <location>
        <begin position="722"/>
        <end position="849"/>
    </location>
</feature>
<organism evidence="6 7">
    <name type="scientific">Halteria grandinella</name>
    <dbReference type="NCBI Taxonomy" id="5974"/>
    <lineage>
        <taxon>Eukaryota</taxon>
        <taxon>Sar</taxon>
        <taxon>Alveolata</taxon>
        <taxon>Ciliophora</taxon>
        <taxon>Intramacronucleata</taxon>
        <taxon>Spirotrichea</taxon>
        <taxon>Stichotrichia</taxon>
        <taxon>Sporadotrichida</taxon>
        <taxon>Halteriidae</taxon>
        <taxon>Halteria</taxon>
    </lineage>
</organism>
<reference evidence="6" key="1">
    <citation type="submission" date="2019-06" db="EMBL/GenBank/DDBJ databases">
        <authorList>
            <person name="Zheng W."/>
        </authorList>
    </citation>
    <scope>NUCLEOTIDE SEQUENCE</scope>
    <source>
        <strain evidence="6">QDHG01</strain>
    </source>
</reference>
<keyword evidence="2" id="KW-0396">Initiation factor</keyword>
<keyword evidence="3" id="KW-0648">Protein biosynthesis</keyword>
<evidence type="ECO:0000256" key="4">
    <source>
        <dbReference type="SAM" id="MobiDB-lite"/>
    </source>
</evidence>
<dbReference type="Pfam" id="PF02854">
    <property type="entry name" value="MIF4G"/>
    <property type="match status" value="1"/>
</dbReference>
<evidence type="ECO:0000256" key="2">
    <source>
        <dbReference type="ARBA" id="ARBA00022540"/>
    </source>
</evidence>
<comment type="caution">
    <text evidence="6">The sequence shown here is derived from an EMBL/GenBank/DDBJ whole genome shotgun (WGS) entry which is preliminary data.</text>
</comment>
<feature type="region of interest" description="Disordered" evidence="4">
    <location>
        <begin position="397"/>
        <end position="419"/>
    </location>
</feature>
<dbReference type="AlphaFoldDB" id="A0A8J8NYG7"/>
<dbReference type="SMART" id="SM00543">
    <property type="entry name" value="MIF4G"/>
    <property type="match status" value="1"/>
</dbReference>
<feature type="compositionally biased region" description="Basic residues" evidence="4">
    <location>
        <begin position="70"/>
        <end position="80"/>
    </location>
</feature>
<feature type="compositionally biased region" description="Polar residues" evidence="4">
    <location>
        <begin position="408"/>
        <end position="417"/>
    </location>
</feature>
<dbReference type="InterPro" id="IPR016024">
    <property type="entry name" value="ARM-type_fold"/>
</dbReference>
<evidence type="ECO:0000256" key="1">
    <source>
        <dbReference type="ARBA" id="ARBA00005775"/>
    </source>
</evidence>
<dbReference type="GO" id="GO:0003723">
    <property type="term" value="F:RNA binding"/>
    <property type="evidence" value="ECO:0007669"/>
    <property type="project" value="InterPro"/>
</dbReference>
<feature type="compositionally biased region" description="Polar residues" evidence="4">
    <location>
        <begin position="1"/>
        <end position="11"/>
    </location>
</feature>
<gene>
    <name evidence="6" type="ORF">FGO68_gene14923</name>
</gene>
<feature type="region of interest" description="Disordered" evidence="4">
    <location>
        <begin position="1"/>
        <end position="93"/>
    </location>
</feature>
<evidence type="ECO:0000313" key="6">
    <source>
        <dbReference type="EMBL" id="TNV84517.1"/>
    </source>
</evidence>
<feature type="compositionally biased region" description="Basic and acidic residues" evidence="4">
    <location>
        <begin position="55"/>
        <end position="68"/>
    </location>
</feature>
<protein>
    <recommendedName>
        <fullName evidence="5">MI domain-containing protein</fullName>
    </recommendedName>
</protein>
<proteinExistence type="inferred from homology"/>
<feature type="compositionally biased region" description="Low complexity" evidence="4">
    <location>
        <begin position="42"/>
        <end position="52"/>
    </location>
</feature>
<dbReference type="EMBL" id="RRYP01002690">
    <property type="protein sequence ID" value="TNV84517.1"/>
    <property type="molecule type" value="Genomic_DNA"/>
</dbReference>
<evidence type="ECO:0000259" key="5">
    <source>
        <dbReference type="PROSITE" id="PS51366"/>
    </source>
</evidence>
<name>A0A8J8NYG7_HALGN</name>
<dbReference type="SUPFAM" id="SSF48371">
    <property type="entry name" value="ARM repeat"/>
    <property type="match status" value="2"/>
</dbReference>
<evidence type="ECO:0000256" key="3">
    <source>
        <dbReference type="ARBA" id="ARBA00022917"/>
    </source>
</evidence>
<sequence length="873" mass="98453">MSDKPTSTKQGAPQEKAAKQPQKSAEEKKIQSEQRKQKKEGGQAAIQTGGAAESKAPKNEGGKKEGGKQGKSKRGGGGKKNKADGQLAPPSQPVINLDLKAPVFVPQIPTGGASIVSVAGSGATQFQGFTVPIDPVAAAKAFNVDAPVFKPKKATSATEQTGTQALPVFAPMLGANGSPSIPNFIPTGGQGISFPNFVPTPLPATTEPISSLNGYRNPFQAQQQKAAAETAQSKLQQVPVAEPQKEVSKVYTIEFMLSLRTANKDRPQNMALLDFPHKKKRTIAIGQKGSATMSESDKFNFTVKEIRILLNKLSTGNFDSVSRKLLNDFQYTPSILKELMKIIFMKATTEASYLELYVRLCKLLFKKFNDKDNKEMNFRNLLLMKCQKQFMKLKAKEDQERRSRRQSMDSNASSQSLQEEEDFNKQMLFVFDSEEIKYRKKLQQFGNMSLLVELYVQGHIQENIIKICLENLMEDLNDQRTEILCQMLIKICNHVCRKATLERQTVQVLSEGAKKKRSIHEMVINLDFIESLLGNLFPYRQRPELSSRVKFKIQDLIDLYQKEWKPVIYGERHVVDEEGFQYKYVPKEQLKIERVDLPEPTKKGEKKGTRSRKTSNAEATQGPKGMIYVRKQSAQDQQQQQNTFMKQLFDGLRPHADAHILPSAVSQAQQRPSDVASLIEDEEAEQEYRKIMSRKVSMNSQNVIGMNFEKYNMLDGAKPTDEVRRKVANFSVEYTETKDREHAKSSFLELCLESPEFPRYYFVGYILNNAFSLDHAGWSEFQNLIIDHLFEKENLLSGKDLLEGVHVALANFIDTMIDYPRSKEYAFELFDKLGVLGILTPAQIAKYKQHVLNLENYDDAVFAEEQAKGVSEV</sequence>
<dbReference type="GO" id="GO:0003743">
    <property type="term" value="F:translation initiation factor activity"/>
    <property type="evidence" value="ECO:0007669"/>
    <property type="project" value="UniProtKB-KW"/>
</dbReference>
<accession>A0A8J8NYG7</accession>
<dbReference type="Proteomes" id="UP000785679">
    <property type="component" value="Unassembled WGS sequence"/>
</dbReference>
<dbReference type="PANTHER" id="PTHR23253:SF80">
    <property type="entry name" value="MIF4G DOMAIN-CONTAINING PROTEIN"/>
    <property type="match status" value="1"/>
</dbReference>
<feature type="compositionally biased region" description="Basic and acidic residues" evidence="4">
    <location>
        <begin position="24"/>
        <end position="41"/>
    </location>
</feature>
<comment type="similarity">
    <text evidence="1">Belongs to the eukaryotic initiation factor 4G family.</text>
</comment>
<dbReference type="PROSITE" id="PS51366">
    <property type="entry name" value="MI"/>
    <property type="match status" value="1"/>
</dbReference>